<comment type="caution">
    <text evidence="2">The sequence shown here is derived from an EMBL/GenBank/DDBJ whole genome shotgun (WGS) entry which is preliminary data.</text>
</comment>
<proteinExistence type="predicted"/>
<dbReference type="AlphaFoldDB" id="A0A9D4X0I8"/>
<evidence type="ECO:0000256" key="1">
    <source>
        <dbReference type="SAM" id="MobiDB-lite"/>
    </source>
</evidence>
<dbReference type="Gramene" id="Psat05G0642100-T1">
    <property type="protein sequence ID" value="KAI5411318.1"/>
    <property type="gene ID" value="KIW84_056421"/>
</dbReference>
<feature type="region of interest" description="Disordered" evidence="1">
    <location>
        <begin position="1"/>
        <end position="22"/>
    </location>
</feature>
<dbReference type="EMBL" id="JAMSHJ010000005">
    <property type="protein sequence ID" value="KAI5411318.1"/>
    <property type="molecule type" value="Genomic_DNA"/>
</dbReference>
<dbReference type="Proteomes" id="UP001058974">
    <property type="component" value="Chromosome 5"/>
</dbReference>
<feature type="compositionally biased region" description="Polar residues" evidence="1">
    <location>
        <begin position="96"/>
        <end position="114"/>
    </location>
</feature>
<sequence>MWPEVQSDELLPPLYKKGPDRPRKLRIRECDEDDSKSRFPSIYYRCTKCDKFRHNIQSCKSKKQDLNALKRKKKVKADAGNVNQSGGKVGTKTESDINTTNPAMQTETDINTTSAKKKGKAKFKQEGKAMRKRSKDEGGIMTQEGNGSQNEKEITKKSPKKKSKYVIL</sequence>
<accession>A0A9D4X0I8</accession>
<protein>
    <submittedName>
        <fullName evidence="2">Uncharacterized protein</fullName>
    </submittedName>
</protein>
<name>A0A9D4X0I8_PEA</name>
<keyword evidence="3" id="KW-1185">Reference proteome</keyword>
<evidence type="ECO:0000313" key="2">
    <source>
        <dbReference type="EMBL" id="KAI5411318.1"/>
    </source>
</evidence>
<evidence type="ECO:0000313" key="3">
    <source>
        <dbReference type="Proteomes" id="UP001058974"/>
    </source>
</evidence>
<feature type="region of interest" description="Disordered" evidence="1">
    <location>
        <begin position="71"/>
        <end position="168"/>
    </location>
</feature>
<feature type="compositionally biased region" description="Basic and acidic residues" evidence="1">
    <location>
        <begin position="123"/>
        <end position="138"/>
    </location>
</feature>
<gene>
    <name evidence="2" type="ORF">KIW84_056421</name>
</gene>
<organism evidence="2 3">
    <name type="scientific">Pisum sativum</name>
    <name type="common">Garden pea</name>
    <name type="synonym">Lathyrus oleraceus</name>
    <dbReference type="NCBI Taxonomy" id="3888"/>
    <lineage>
        <taxon>Eukaryota</taxon>
        <taxon>Viridiplantae</taxon>
        <taxon>Streptophyta</taxon>
        <taxon>Embryophyta</taxon>
        <taxon>Tracheophyta</taxon>
        <taxon>Spermatophyta</taxon>
        <taxon>Magnoliopsida</taxon>
        <taxon>eudicotyledons</taxon>
        <taxon>Gunneridae</taxon>
        <taxon>Pentapetalae</taxon>
        <taxon>rosids</taxon>
        <taxon>fabids</taxon>
        <taxon>Fabales</taxon>
        <taxon>Fabaceae</taxon>
        <taxon>Papilionoideae</taxon>
        <taxon>50 kb inversion clade</taxon>
        <taxon>NPAAA clade</taxon>
        <taxon>Hologalegina</taxon>
        <taxon>IRL clade</taxon>
        <taxon>Fabeae</taxon>
        <taxon>Lathyrus</taxon>
    </lineage>
</organism>
<reference evidence="2 3" key="1">
    <citation type="journal article" date="2022" name="Nat. Genet.">
        <title>Improved pea reference genome and pan-genome highlight genomic features and evolutionary characteristics.</title>
        <authorList>
            <person name="Yang T."/>
            <person name="Liu R."/>
            <person name="Luo Y."/>
            <person name="Hu S."/>
            <person name="Wang D."/>
            <person name="Wang C."/>
            <person name="Pandey M.K."/>
            <person name="Ge S."/>
            <person name="Xu Q."/>
            <person name="Li N."/>
            <person name="Li G."/>
            <person name="Huang Y."/>
            <person name="Saxena R.K."/>
            <person name="Ji Y."/>
            <person name="Li M."/>
            <person name="Yan X."/>
            <person name="He Y."/>
            <person name="Liu Y."/>
            <person name="Wang X."/>
            <person name="Xiang C."/>
            <person name="Varshney R.K."/>
            <person name="Ding H."/>
            <person name="Gao S."/>
            <person name="Zong X."/>
        </authorList>
    </citation>
    <scope>NUCLEOTIDE SEQUENCE [LARGE SCALE GENOMIC DNA]</scope>
    <source>
        <strain evidence="2 3">cv. Zhongwan 6</strain>
    </source>
</reference>
<feature type="compositionally biased region" description="Basic residues" evidence="1">
    <location>
        <begin position="157"/>
        <end position="168"/>
    </location>
</feature>